<reference evidence="1" key="1">
    <citation type="submission" date="2019-04" db="EMBL/GenBank/DDBJ databases">
        <title>Microbes associate with the intestines of laboratory mice.</title>
        <authorList>
            <person name="Navarre W."/>
            <person name="Wong E."/>
            <person name="Huang K."/>
            <person name="Tropini C."/>
            <person name="Ng K."/>
            <person name="Yu B."/>
        </authorList>
    </citation>
    <scope>NUCLEOTIDE SEQUENCE</scope>
    <source>
        <strain evidence="1">NM09_H32</strain>
    </source>
</reference>
<proteinExistence type="predicted"/>
<protein>
    <submittedName>
        <fullName evidence="1">Uncharacterized protein</fullName>
    </submittedName>
</protein>
<keyword evidence="2" id="KW-1185">Reference proteome</keyword>
<dbReference type="Proteomes" id="UP000308836">
    <property type="component" value="Unassembled WGS sequence"/>
</dbReference>
<evidence type="ECO:0000313" key="2">
    <source>
        <dbReference type="Proteomes" id="UP000308836"/>
    </source>
</evidence>
<evidence type="ECO:0000313" key="1">
    <source>
        <dbReference type="EMBL" id="TGY66216.1"/>
    </source>
</evidence>
<name>A0AC61R8L7_9FIRM</name>
<gene>
    <name evidence="1" type="ORF">E5336_05055</name>
</gene>
<sequence length="382" mass="39564">MKEKLKALVVQPVLTGISYFIPVICMGGLLQSFGTILGGTGVEEATGTFAYYLYQGGALTMGMVVPVLAAYIAYAICDRPGLAPGFLVGLLSVEYKIGFVGGIIGGIAVGYFCKLVKDKLPLSKDLASLLPMLILPILGGLFVVLSMDYILGPVLGGLQSYLSSLFAEMQSGSRIVFGMVLGALMGVDLGGPVTKVGTTVVNGLVADGILGPEGAKVCIGVTATLGIGLSTIINKRKYTAAQRATGKSAIILGCCQIAEGGLPILLADPLRVWPATILGNMVTGAIAMYFNVQSPVMMGGLFAFPVMKNVWPGAVLSVAIGTLVTIVVLALCRKNVTEEPVKAQTASAEAMPESKPALQTAPVASAEAIDTSDDLDIHIEFE</sequence>
<comment type="caution">
    <text evidence="1">The sequence shown here is derived from an EMBL/GenBank/DDBJ whole genome shotgun (WGS) entry which is preliminary data.</text>
</comment>
<dbReference type="EMBL" id="SRYG01000008">
    <property type="protein sequence ID" value="TGY66216.1"/>
    <property type="molecule type" value="Genomic_DNA"/>
</dbReference>
<accession>A0AC61R8L7</accession>
<organism evidence="1 2">
    <name type="scientific">Dubosiella muris</name>
    <dbReference type="NCBI Taxonomy" id="3038133"/>
    <lineage>
        <taxon>Bacteria</taxon>
        <taxon>Bacillati</taxon>
        <taxon>Bacillota</taxon>
        <taxon>Erysipelotrichia</taxon>
        <taxon>Erysipelotrichales</taxon>
        <taxon>Erysipelotrichaceae</taxon>
        <taxon>Dubosiella</taxon>
    </lineage>
</organism>